<dbReference type="CDD" id="cd18095">
    <property type="entry name" value="SpoU-like_rRNA-MTase"/>
    <property type="match status" value="1"/>
</dbReference>
<organism evidence="4 5">
    <name type="scientific">Arenimonas fontis</name>
    <dbReference type="NCBI Taxonomy" id="2608255"/>
    <lineage>
        <taxon>Bacteria</taxon>
        <taxon>Pseudomonadati</taxon>
        <taxon>Pseudomonadota</taxon>
        <taxon>Gammaproteobacteria</taxon>
        <taxon>Lysobacterales</taxon>
        <taxon>Lysobacteraceae</taxon>
        <taxon>Arenimonas</taxon>
    </lineage>
</organism>
<name>A0A5B2ZE16_9GAMM</name>
<dbReference type="AlphaFoldDB" id="A0A5B2ZE16"/>
<evidence type="ECO:0000259" key="3">
    <source>
        <dbReference type="SMART" id="SM00967"/>
    </source>
</evidence>
<protein>
    <submittedName>
        <fullName evidence="4">rRNA methyltransferase</fullName>
    </submittedName>
</protein>
<dbReference type="Gene3D" id="3.30.1330.30">
    <property type="match status" value="1"/>
</dbReference>
<dbReference type="SMART" id="SM00967">
    <property type="entry name" value="SpoU_sub_bind"/>
    <property type="match status" value="1"/>
</dbReference>
<gene>
    <name evidence="4" type="ORF">F0415_05070</name>
</gene>
<reference evidence="4 5" key="1">
    <citation type="submission" date="2019-09" db="EMBL/GenBank/DDBJ databases">
        <title>Arenimonas chukotkensis sp. nov., a bacterium isolated from Chukotka hot spring, Arctic region, Russia.</title>
        <authorList>
            <person name="Zayulina K.S."/>
            <person name="Prokofeva M.I."/>
            <person name="Elcheninov A.G."/>
            <person name="Novikov A."/>
            <person name="Kochetkova T.V."/>
            <person name="Kublanov I.V."/>
        </authorList>
    </citation>
    <scope>NUCLEOTIDE SEQUENCE [LARGE SCALE GENOMIC DNA]</scope>
    <source>
        <strain evidence="4 5">3729k</strain>
    </source>
</reference>
<dbReference type="PANTHER" id="PTHR46429:SF2">
    <property type="entry name" value="TRNA_RRNA METHYLTRANSFERASE"/>
    <property type="match status" value="1"/>
</dbReference>
<dbReference type="SUPFAM" id="SSF55315">
    <property type="entry name" value="L30e-like"/>
    <property type="match status" value="1"/>
</dbReference>
<dbReference type="InterPro" id="IPR013123">
    <property type="entry name" value="SpoU_subst-bd"/>
</dbReference>
<dbReference type="InterPro" id="IPR029028">
    <property type="entry name" value="Alpha/beta_knot_MTases"/>
</dbReference>
<accession>A0A5B2ZE16</accession>
<dbReference type="GO" id="GO:0005829">
    <property type="term" value="C:cytosol"/>
    <property type="evidence" value="ECO:0007669"/>
    <property type="project" value="TreeGrafter"/>
</dbReference>
<evidence type="ECO:0000313" key="5">
    <source>
        <dbReference type="Proteomes" id="UP000322165"/>
    </source>
</evidence>
<dbReference type="GO" id="GO:0003723">
    <property type="term" value="F:RNA binding"/>
    <property type="evidence" value="ECO:0007669"/>
    <property type="project" value="InterPro"/>
</dbReference>
<evidence type="ECO:0000256" key="2">
    <source>
        <dbReference type="ARBA" id="ARBA00022679"/>
    </source>
</evidence>
<dbReference type="InterPro" id="IPR004441">
    <property type="entry name" value="rRNA_MeTrfase_TrmH"/>
</dbReference>
<evidence type="ECO:0000313" key="4">
    <source>
        <dbReference type="EMBL" id="KAA2285292.1"/>
    </source>
</evidence>
<keyword evidence="5" id="KW-1185">Reference proteome</keyword>
<dbReference type="GO" id="GO:0006396">
    <property type="term" value="P:RNA processing"/>
    <property type="evidence" value="ECO:0007669"/>
    <property type="project" value="InterPro"/>
</dbReference>
<dbReference type="Gene3D" id="3.40.1280.10">
    <property type="match status" value="1"/>
</dbReference>
<sequence>MPDRRRSVQALPPGRPGPAAVREQRVYGLNACLALFRQRPQDLRKVWLLESRLPALKPVLAWCVARRIGYSVVGDEDLRRLSGSGHHEGVVFAALAPVERSLDAWLRGLPAGPVLAVWLDGVGNPHNLGAILRSSAHFGVAGLLLPQGSSLGLSGAAARVAEGGAEQVPLVRLGRPDESLVRLEAAGFVAAATVVRGGQPLYGTVLPERLLLMMGAEGEGMDPALAGVAGMRLGIPGTGAVESLNVAAATAVFLGEWWRQHRT</sequence>
<dbReference type="Proteomes" id="UP000322165">
    <property type="component" value="Unassembled WGS sequence"/>
</dbReference>
<reference evidence="4 5" key="2">
    <citation type="submission" date="2019-09" db="EMBL/GenBank/DDBJ databases">
        <authorList>
            <person name="Mazur A."/>
        </authorList>
    </citation>
    <scope>NUCLEOTIDE SEQUENCE [LARGE SCALE GENOMIC DNA]</scope>
    <source>
        <strain evidence="4 5">3729k</strain>
    </source>
</reference>
<dbReference type="PANTHER" id="PTHR46429">
    <property type="entry name" value="23S RRNA (GUANOSINE-2'-O-)-METHYLTRANSFERASE RLMB"/>
    <property type="match status" value="1"/>
</dbReference>
<proteinExistence type="predicted"/>
<evidence type="ECO:0000256" key="1">
    <source>
        <dbReference type="ARBA" id="ARBA00022603"/>
    </source>
</evidence>
<dbReference type="Pfam" id="PF08032">
    <property type="entry name" value="SpoU_sub_bind"/>
    <property type="match status" value="1"/>
</dbReference>
<dbReference type="GO" id="GO:0032259">
    <property type="term" value="P:methylation"/>
    <property type="evidence" value="ECO:0007669"/>
    <property type="project" value="UniProtKB-KW"/>
</dbReference>
<dbReference type="InterPro" id="IPR001537">
    <property type="entry name" value="SpoU_MeTrfase"/>
</dbReference>
<dbReference type="InterPro" id="IPR029064">
    <property type="entry name" value="Ribosomal_eL30-like_sf"/>
</dbReference>
<dbReference type="Pfam" id="PF00588">
    <property type="entry name" value="SpoU_methylase"/>
    <property type="match status" value="1"/>
</dbReference>
<dbReference type="EMBL" id="VUOD01000003">
    <property type="protein sequence ID" value="KAA2285292.1"/>
    <property type="molecule type" value="Genomic_DNA"/>
</dbReference>
<feature type="domain" description="RNA 2-O ribose methyltransferase substrate binding" evidence="3">
    <location>
        <begin position="25"/>
        <end position="100"/>
    </location>
</feature>
<keyword evidence="2 4" id="KW-0808">Transferase</keyword>
<dbReference type="InterPro" id="IPR029026">
    <property type="entry name" value="tRNA_m1G_MTases_N"/>
</dbReference>
<dbReference type="GO" id="GO:0008173">
    <property type="term" value="F:RNA methyltransferase activity"/>
    <property type="evidence" value="ECO:0007669"/>
    <property type="project" value="InterPro"/>
</dbReference>
<comment type="caution">
    <text evidence="4">The sequence shown here is derived from an EMBL/GenBank/DDBJ whole genome shotgun (WGS) entry which is preliminary data.</text>
</comment>
<dbReference type="SUPFAM" id="SSF75217">
    <property type="entry name" value="alpha/beta knot"/>
    <property type="match status" value="1"/>
</dbReference>
<keyword evidence="1 4" id="KW-0489">Methyltransferase</keyword>